<comment type="caution">
    <text evidence="1">The sequence shown here is derived from an EMBL/GenBank/DDBJ whole genome shotgun (WGS) entry which is preliminary data.</text>
</comment>
<dbReference type="AlphaFoldDB" id="X1GNL8"/>
<dbReference type="EMBL" id="BARU01008598">
    <property type="protein sequence ID" value="GAH43224.1"/>
    <property type="molecule type" value="Genomic_DNA"/>
</dbReference>
<reference evidence="1" key="1">
    <citation type="journal article" date="2014" name="Front. Microbiol.">
        <title>High frequency of phylogenetically diverse reductive dehalogenase-homologous genes in deep subseafloor sedimentary metagenomes.</title>
        <authorList>
            <person name="Kawai M."/>
            <person name="Futagami T."/>
            <person name="Toyoda A."/>
            <person name="Takaki Y."/>
            <person name="Nishi S."/>
            <person name="Hori S."/>
            <person name="Arai W."/>
            <person name="Tsubouchi T."/>
            <person name="Morono Y."/>
            <person name="Uchiyama I."/>
            <person name="Ito T."/>
            <person name="Fujiyama A."/>
            <person name="Inagaki F."/>
            <person name="Takami H."/>
        </authorList>
    </citation>
    <scope>NUCLEOTIDE SEQUENCE</scope>
    <source>
        <strain evidence="1">Expedition CK06-06</strain>
    </source>
</reference>
<evidence type="ECO:0008006" key="2">
    <source>
        <dbReference type="Google" id="ProtNLM"/>
    </source>
</evidence>
<evidence type="ECO:0000313" key="1">
    <source>
        <dbReference type="EMBL" id="GAH43224.1"/>
    </source>
</evidence>
<protein>
    <recommendedName>
        <fullName evidence="2">Zinc finger/thioredoxin putative domain-containing protein</fullName>
    </recommendedName>
</protein>
<accession>X1GNL8</accession>
<name>X1GNL8_9ZZZZ</name>
<gene>
    <name evidence="1" type="ORF">S03H2_16784</name>
</gene>
<proteinExistence type="predicted"/>
<sequence>MTTFVICNNCKVKFQSPIQAANLESNVFKGNTTKCPHCNQVTLVENRNMVNE</sequence>
<organism evidence="1">
    <name type="scientific">marine sediment metagenome</name>
    <dbReference type="NCBI Taxonomy" id="412755"/>
    <lineage>
        <taxon>unclassified sequences</taxon>
        <taxon>metagenomes</taxon>
        <taxon>ecological metagenomes</taxon>
    </lineage>
</organism>